<evidence type="ECO:0000313" key="1">
    <source>
        <dbReference type="EMBL" id="ADG14544.1"/>
    </source>
</evidence>
<evidence type="ECO:0000313" key="2">
    <source>
        <dbReference type="Proteomes" id="UP000002190"/>
    </source>
</evidence>
<sequence>MSRSDALISASEQLIGVYRRYAPVRLREACVYEPSCSEYGLRAIRKHGAVRGWSMALRRIIRCRQPNGGIDEP</sequence>
<dbReference type="KEGG" id="bge:BC1002_0442"/>
<accession>D5WBY9</accession>
<name>D5WBY9_PARAM</name>
<dbReference type="Proteomes" id="UP000002190">
    <property type="component" value="Chromosome 1"/>
</dbReference>
<gene>
    <name evidence="1" type="ordered locus">BC1002_0442</name>
</gene>
<dbReference type="HOGENOM" id="CLU_144811_6_0_4"/>
<dbReference type="EMBL" id="CP002013">
    <property type="protein sequence ID" value="ADG14544.1"/>
    <property type="molecule type" value="Genomic_DNA"/>
</dbReference>
<organism evidence="1 2">
    <name type="scientific">Paraburkholderia atlantica</name>
    <dbReference type="NCBI Taxonomy" id="2654982"/>
    <lineage>
        <taxon>Bacteria</taxon>
        <taxon>Pseudomonadati</taxon>
        <taxon>Pseudomonadota</taxon>
        <taxon>Betaproteobacteria</taxon>
        <taxon>Burkholderiales</taxon>
        <taxon>Burkholderiaceae</taxon>
        <taxon>Paraburkholderia</taxon>
    </lineage>
</organism>
<proteinExistence type="predicted"/>
<dbReference type="NCBIfam" id="TIGR00278">
    <property type="entry name" value="membrane protein insertion efficiency factor YidD"/>
    <property type="match status" value="1"/>
</dbReference>
<protein>
    <recommendedName>
        <fullName evidence="3">Membrane protein insertion efficiency factor YidD</fullName>
    </recommendedName>
</protein>
<dbReference type="eggNOG" id="COG0759">
    <property type="taxonomic scope" value="Bacteria"/>
</dbReference>
<dbReference type="STRING" id="640511.BC1002_0442"/>
<reference evidence="1 2" key="2">
    <citation type="journal article" date="2012" name="J. Bacteriol.">
        <title>Genome Sequences of Burkholderia sp. Strains CCGE1002 and H160, Isolated from Legume Nodules in Mexico and Brazil.</title>
        <authorList>
            <person name="Ormeno-Orrillo E."/>
            <person name="Rogel M.A."/>
            <person name="Chueire L.M."/>
            <person name="Tiedje J.M."/>
            <person name="Martinez-Romero E."/>
            <person name="Hungria M."/>
        </authorList>
    </citation>
    <scope>NUCLEOTIDE SEQUENCE [LARGE SCALE GENOMIC DNA]</scope>
    <source>
        <strain evidence="1 2">CCGE1002</strain>
    </source>
</reference>
<dbReference type="SMART" id="SM01234">
    <property type="entry name" value="Haemolytic"/>
    <property type="match status" value="1"/>
</dbReference>
<evidence type="ECO:0008006" key="3">
    <source>
        <dbReference type="Google" id="ProtNLM"/>
    </source>
</evidence>
<dbReference type="AlphaFoldDB" id="D5WBY9"/>
<dbReference type="Pfam" id="PF01809">
    <property type="entry name" value="YidD"/>
    <property type="match status" value="1"/>
</dbReference>
<dbReference type="PANTHER" id="PTHR33383">
    <property type="entry name" value="MEMBRANE PROTEIN INSERTION EFFICIENCY FACTOR-RELATED"/>
    <property type="match status" value="1"/>
</dbReference>
<dbReference type="PANTHER" id="PTHR33383:SF1">
    <property type="entry name" value="MEMBRANE PROTEIN INSERTION EFFICIENCY FACTOR-RELATED"/>
    <property type="match status" value="1"/>
</dbReference>
<dbReference type="InterPro" id="IPR002696">
    <property type="entry name" value="Membr_insert_effic_factor_YidD"/>
</dbReference>
<reference evidence="1 2" key="1">
    <citation type="submission" date="2010-04" db="EMBL/GenBank/DDBJ databases">
        <title>Complete sequence of chromosome 1 of Burkholderia sp. CCGE1002.</title>
        <authorList>
            <consortium name="US DOE Joint Genome Institute"/>
            <person name="Lucas S."/>
            <person name="Copeland A."/>
            <person name="Lapidus A."/>
            <person name="Cheng J.-F."/>
            <person name="Bruce D."/>
            <person name="Goodwin L."/>
            <person name="Pitluck S."/>
            <person name="Chertkov O."/>
            <person name="Detter J.C."/>
            <person name="Han C."/>
            <person name="Tapia R."/>
            <person name="Land M."/>
            <person name="Hauser L."/>
            <person name="Kyrpides N."/>
            <person name="Ovchinnikova G."/>
            <person name="Martinez-Romero E."/>
            <person name="Hernandez M.A.R."/>
            <person name="Tiedje J.M."/>
            <person name="Woyke T."/>
        </authorList>
    </citation>
    <scope>NUCLEOTIDE SEQUENCE [LARGE SCALE GENOMIC DNA]</scope>
    <source>
        <strain evidence="1 2">CCGE1002</strain>
    </source>
</reference>